<dbReference type="CDD" id="cd12087">
    <property type="entry name" value="TM_EGFR-like"/>
    <property type="match status" value="1"/>
</dbReference>
<reference evidence="4" key="1">
    <citation type="submission" date="2021-03" db="EMBL/GenBank/DDBJ databases">
        <title>Comparative genomics and phylogenomic investigation of the class Geoglossomycetes provide insights into ecological specialization and systematics.</title>
        <authorList>
            <person name="Melie T."/>
            <person name="Pirro S."/>
            <person name="Miller A.N."/>
            <person name="Quandt A."/>
        </authorList>
    </citation>
    <scope>NUCLEOTIDE SEQUENCE</scope>
    <source>
        <strain evidence="4">CAQ_001_2017</strain>
    </source>
</reference>
<proteinExistence type="predicted"/>
<feature type="transmembrane region" description="Helical" evidence="2">
    <location>
        <begin position="234"/>
        <end position="259"/>
    </location>
</feature>
<evidence type="ECO:0000313" key="5">
    <source>
        <dbReference type="Proteomes" id="UP000750711"/>
    </source>
</evidence>
<keyword evidence="5" id="KW-1185">Reference proteome</keyword>
<comment type="caution">
    <text evidence="4">The sequence shown here is derived from an EMBL/GenBank/DDBJ whole genome shotgun (WGS) entry which is preliminary data.</text>
</comment>
<feature type="region of interest" description="Disordered" evidence="1">
    <location>
        <begin position="277"/>
        <end position="355"/>
    </location>
</feature>
<keyword evidence="3" id="KW-0732">Signal</keyword>
<feature type="compositionally biased region" description="Low complexity" evidence="1">
    <location>
        <begin position="381"/>
        <end position="391"/>
    </location>
</feature>
<evidence type="ECO:0000313" key="4">
    <source>
        <dbReference type="EMBL" id="KAH0566269.1"/>
    </source>
</evidence>
<dbReference type="Proteomes" id="UP000750711">
    <property type="component" value="Unassembled WGS sequence"/>
</dbReference>
<protein>
    <submittedName>
        <fullName evidence="4">Uncharacterized protein</fullName>
    </submittedName>
</protein>
<accession>A0A9P8LJ57</accession>
<evidence type="ECO:0000256" key="2">
    <source>
        <dbReference type="SAM" id="Phobius"/>
    </source>
</evidence>
<feature type="signal peptide" evidence="3">
    <location>
        <begin position="1"/>
        <end position="24"/>
    </location>
</feature>
<feature type="compositionally biased region" description="Polar residues" evidence="1">
    <location>
        <begin position="392"/>
        <end position="402"/>
    </location>
</feature>
<feature type="region of interest" description="Disordered" evidence="1">
    <location>
        <begin position="376"/>
        <end position="429"/>
    </location>
</feature>
<keyword evidence="2" id="KW-0812">Transmembrane</keyword>
<feature type="compositionally biased region" description="Low complexity" evidence="1">
    <location>
        <begin position="277"/>
        <end position="287"/>
    </location>
</feature>
<evidence type="ECO:0000256" key="3">
    <source>
        <dbReference type="SAM" id="SignalP"/>
    </source>
</evidence>
<feature type="chain" id="PRO_5040317662" evidence="3">
    <location>
        <begin position="25"/>
        <end position="429"/>
    </location>
</feature>
<organism evidence="4 5">
    <name type="scientific">Trichoglossum hirsutum</name>
    <dbReference type="NCBI Taxonomy" id="265104"/>
    <lineage>
        <taxon>Eukaryota</taxon>
        <taxon>Fungi</taxon>
        <taxon>Dikarya</taxon>
        <taxon>Ascomycota</taxon>
        <taxon>Pezizomycotina</taxon>
        <taxon>Geoglossomycetes</taxon>
        <taxon>Geoglossales</taxon>
        <taxon>Geoglossaceae</taxon>
        <taxon>Trichoglossum</taxon>
    </lineage>
</organism>
<dbReference type="AlphaFoldDB" id="A0A9P8LJ57"/>
<evidence type="ECO:0000256" key="1">
    <source>
        <dbReference type="SAM" id="MobiDB-lite"/>
    </source>
</evidence>
<keyword evidence="2" id="KW-0472">Membrane</keyword>
<feature type="compositionally biased region" description="Low complexity" evidence="1">
    <location>
        <begin position="310"/>
        <end position="321"/>
    </location>
</feature>
<dbReference type="EMBL" id="JAGHQM010000020">
    <property type="protein sequence ID" value="KAH0566269.1"/>
    <property type="molecule type" value="Genomic_DNA"/>
</dbReference>
<gene>
    <name evidence="4" type="ORF">GP486_000344</name>
</gene>
<keyword evidence="2" id="KW-1133">Transmembrane helix</keyword>
<sequence>MKPSSSPALSAAVAFLAYSRLAVAVRWLEPIATPAGEWLGNMGISPMPTQPPDAGGIPKELLRRQDFPDNWCGFITGDVNDVLSCRPAYTCVYSGTAVGCCGAGLIATCTALFTSCANYNDPCGSACSLNNRVLKCSVSSAPYCATYTFASGKINYNCATERGILSSVAFLSDVLIPSGSKFSSGKGPVTIPSTASSFTVPGIFGGFSSSPTSGSVLPVTTSASSKKSGIGTGAIAGIVVGVIAIIGLIAGGLLAFLCLRGRNKGNSGTAAPAAAAAVAAQPPMQQQQPPPPPQGGYAPVPQSYPPQPQHPYYQQQQQQLPDGAISYYDNKAVGNPVDVPPQYQPNSPQPPNQEYAGFAGAAAQRDSVAKAPVMPEIAGTPVPGQQPQQGPSRVTSPVSTIGNPPAPAFGVGSTSGPVYEMPEGVHRQM</sequence>
<feature type="compositionally biased region" description="Pro residues" evidence="1">
    <location>
        <begin position="338"/>
        <end position="351"/>
    </location>
</feature>
<name>A0A9P8LJ57_9PEZI</name>